<dbReference type="Gene3D" id="3.40.50.200">
    <property type="entry name" value="Peptidase S8/S53 domain"/>
    <property type="match status" value="2"/>
</dbReference>
<dbReference type="RefSeq" id="XP_026606269.1">
    <property type="nucleotide sequence ID" value="XM_026745403.1"/>
</dbReference>
<protein>
    <recommendedName>
        <fullName evidence="3">tripeptidyl-peptidase II</fullName>
        <ecNumber evidence="3">3.4.14.10</ecNumber>
    </recommendedName>
</protein>
<feature type="active site" description="Charge relay system" evidence="6">
    <location>
        <position position="234"/>
    </location>
</feature>
<evidence type="ECO:0000256" key="1">
    <source>
        <dbReference type="ARBA" id="ARBA00001910"/>
    </source>
</evidence>
<dbReference type="OrthoDB" id="409122at2759"/>
<comment type="caution">
    <text evidence="8">The sequence shown here is derived from an EMBL/GenBank/DDBJ whole genome shotgun (WGS) entry which is preliminary data.</text>
</comment>
<dbReference type="SUPFAM" id="SSF52743">
    <property type="entry name" value="Subtilisin-like"/>
    <property type="match status" value="1"/>
</dbReference>
<dbReference type="EC" id="3.4.14.10" evidence="3"/>
<comment type="catalytic activity">
    <reaction evidence="1">
        <text>Release of an N-terminal tripeptide from a polypeptide.</text>
        <dbReference type="EC" id="3.4.14.10"/>
    </reaction>
</comment>
<evidence type="ECO:0000256" key="5">
    <source>
        <dbReference type="ARBA" id="ARBA00023145"/>
    </source>
</evidence>
<keyword evidence="6" id="KW-0378">Hydrolase</keyword>
<accession>A0A3D8SK79</accession>
<dbReference type="InterPro" id="IPR050819">
    <property type="entry name" value="Tripeptidyl-peptidase_I"/>
</dbReference>
<dbReference type="PANTHER" id="PTHR14218:SF32">
    <property type="entry name" value="TRIPEPTIDYL PEPTIDASE SED3 (AFU_ORTHOLOGUE AFUA_3G08930)"/>
    <property type="match status" value="1"/>
</dbReference>
<organism evidence="8 9">
    <name type="scientific">Aspergillus mulundensis</name>
    <dbReference type="NCBI Taxonomy" id="1810919"/>
    <lineage>
        <taxon>Eukaryota</taxon>
        <taxon>Fungi</taxon>
        <taxon>Dikarya</taxon>
        <taxon>Ascomycota</taxon>
        <taxon>Pezizomycotina</taxon>
        <taxon>Eurotiomycetes</taxon>
        <taxon>Eurotiomycetidae</taxon>
        <taxon>Eurotiales</taxon>
        <taxon>Aspergillaceae</taxon>
        <taxon>Aspergillus</taxon>
        <taxon>Aspergillus subgen. Nidulantes</taxon>
    </lineage>
</organism>
<dbReference type="EMBL" id="PVWQ01000003">
    <property type="protein sequence ID" value="RDW86745.1"/>
    <property type="molecule type" value="Genomic_DNA"/>
</dbReference>
<proteinExistence type="predicted"/>
<gene>
    <name evidence="8" type="ORF">DSM5745_03387</name>
</gene>
<dbReference type="InterPro" id="IPR030400">
    <property type="entry name" value="Sedolisin_dom"/>
</dbReference>
<dbReference type="InterPro" id="IPR036852">
    <property type="entry name" value="Peptidase_S8/S53_dom_sf"/>
</dbReference>
<sequence length="308" mass="33456">MHINVQSEPRVTPFHKSRFRYSNDSTSDAFRTCPSTEVPTCRIHQYPGTSAEASLDIQYAISLAYDTFATYNTTSGRAPYLPETIGTDKGESVNAQYLEQPQYLLGLLDEELPAVLSTSYHEEEQSIPESYGEATCSLFAQLGARGVSVIFGSGDDGVGRPCLANDNTNRTRFQTIFPASCPLPLHDNGFLESIGSQRDGMYNPHGRAVPDVAAQANNYIIVDHGEISHIGDTSTATPVFAAIVSRLDAARLEDGKPRLSFLNPWLYSLNQAGLTDIVDGGSVGCLGDHGVKVPYASWNAMVKVAREL</sequence>
<evidence type="ECO:0000313" key="9">
    <source>
        <dbReference type="Proteomes" id="UP000256690"/>
    </source>
</evidence>
<evidence type="ECO:0000259" key="7">
    <source>
        <dbReference type="PROSITE" id="PS51695"/>
    </source>
</evidence>
<dbReference type="GO" id="GO:0004252">
    <property type="term" value="F:serine-type endopeptidase activity"/>
    <property type="evidence" value="ECO:0007669"/>
    <property type="project" value="UniProtKB-UniRule"/>
</dbReference>
<dbReference type="STRING" id="1810919.A0A3D8SK79"/>
<evidence type="ECO:0000256" key="6">
    <source>
        <dbReference type="PROSITE-ProRule" id="PRU01032"/>
    </source>
</evidence>
<evidence type="ECO:0000256" key="2">
    <source>
        <dbReference type="ARBA" id="ARBA00002451"/>
    </source>
</evidence>
<name>A0A3D8SK79_9EURO</name>
<keyword evidence="4" id="KW-0732">Signal</keyword>
<dbReference type="PANTHER" id="PTHR14218">
    <property type="entry name" value="PROTEASE S8 TRIPEPTIDYL PEPTIDASE I CLN2"/>
    <property type="match status" value="1"/>
</dbReference>
<comment type="function">
    <text evidence="2">Secreted tripeptidyl-peptidase which degrades proteins at acidic pHs and is involved in virulence.</text>
</comment>
<evidence type="ECO:0000256" key="3">
    <source>
        <dbReference type="ARBA" id="ARBA00012462"/>
    </source>
</evidence>
<comment type="caution">
    <text evidence="6">Lacks conserved residue(s) required for the propagation of feature annotation.</text>
</comment>
<dbReference type="Proteomes" id="UP000256690">
    <property type="component" value="Unassembled WGS sequence"/>
</dbReference>
<keyword evidence="6" id="KW-0720">Serine protease</keyword>
<dbReference type="PROSITE" id="PS51695">
    <property type="entry name" value="SEDOLISIN"/>
    <property type="match status" value="1"/>
</dbReference>
<dbReference type="CDD" id="cd04056">
    <property type="entry name" value="Peptidases_S53"/>
    <property type="match status" value="1"/>
</dbReference>
<dbReference type="AlphaFoldDB" id="A0A3D8SK79"/>
<evidence type="ECO:0000313" key="8">
    <source>
        <dbReference type="EMBL" id="RDW86745.1"/>
    </source>
</evidence>
<keyword evidence="9" id="KW-1185">Reference proteome</keyword>
<evidence type="ECO:0000256" key="4">
    <source>
        <dbReference type="ARBA" id="ARBA00022729"/>
    </source>
</evidence>
<dbReference type="GO" id="GO:0008240">
    <property type="term" value="F:tripeptidyl-peptidase activity"/>
    <property type="evidence" value="ECO:0007669"/>
    <property type="project" value="UniProtKB-EC"/>
</dbReference>
<feature type="active site" description="Charge relay system" evidence="6">
    <location>
        <position position="52"/>
    </location>
</feature>
<dbReference type="GO" id="GO:0006508">
    <property type="term" value="P:proteolysis"/>
    <property type="evidence" value="ECO:0007669"/>
    <property type="project" value="UniProtKB-KW"/>
</dbReference>
<keyword evidence="6" id="KW-0645">Protease</keyword>
<dbReference type="GeneID" id="38113757"/>
<feature type="active site" description="Charge relay system" evidence="6">
    <location>
        <position position="56"/>
    </location>
</feature>
<feature type="domain" description="Peptidase S53" evidence="7">
    <location>
        <begin position="1"/>
        <end position="308"/>
    </location>
</feature>
<keyword evidence="5" id="KW-0865">Zymogen</keyword>
<reference evidence="8 9" key="1">
    <citation type="journal article" date="2018" name="IMA Fungus">
        <title>IMA Genome-F 9: Draft genome sequence of Annulohypoxylon stygium, Aspergillus mulundensis, Berkeleyomyces basicola (syn. Thielaviopsis basicola), Ceratocystis smalleyi, two Cercospora beticola strains, Coleophoma cylindrospora, Fusarium fracticaudum, Phialophora cf. hyalina, and Morchella septimelata.</title>
        <authorList>
            <person name="Wingfield B.D."/>
            <person name="Bills G.F."/>
            <person name="Dong Y."/>
            <person name="Huang W."/>
            <person name="Nel W.J."/>
            <person name="Swalarsk-Parry B.S."/>
            <person name="Vaghefi N."/>
            <person name="Wilken P.M."/>
            <person name="An Z."/>
            <person name="de Beer Z.W."/>
            <person name="De Vos L."/>
            <person name="Chen L."/>
            <person name="Duong T.A."/>
            <person name="Gao Y."/>
            <person name="Hammerbacher A."/>
            <person name="Kikkert J.R."/>
            <person name="Li Y."/>
            <person name="Li H."/>
            <person name="Li K."/>
            <person name="Li Q."/>
            <person name="Liu X."/>
            <person name="Ma X."/>
            <person name="Naidoo K."/>
            <person name="Pethybridge S.J."/>
            <person name="Sun J."/>
            <person name="Steenkamp E.T."/>
            <person name="van der Nest M.A."/>
            <person name="van Wyk S."/>
            <person name="Wingfield M.J."/>
            <person name="Xiong C."/>
            <person name="Yue Q."/>
            <person name="Zhang X."/>
        </authorList>
    </citation>
    <scope>NUCLEOTIDE SEQUENCE [LARGE SCALE GENOMIC DNA]</scope>
    <source>
        <strain evidence="8 9">DSM 5745</strain>
    </source>
</reference>